<dbReference type="GO" id="GO:0016413">
    <property type="term" value="F:O-acetyltransferase activity"/>
    <property type="evidence" value="ECO:0007669"/>
    <property type="project" value="InterPro"/>
</dbReference>
<evidence type="ECO:0000256" key="3">
    <source>
        <dbReference type="ARBA" id="ARBA00022692"/>
    </source>
</evidence>
<feature type="domain" description="Trichome birefringence-like C-terminal" evidence="7">
    <location>
        <begin position="3"/>
        <end position="97"/>
    </location>
</feature>
<reference evidence="9" key="1">
    <citation type="submission" date="2023-02" db="EMBL/GenBank/DDBJ databases">
        <title>Genome of toxic invasive species Heracleum sosnowskyi carries increased number of genes despite the absence of recent whole-genome duplications.</title>
        <authorList>
            <person name="Schelkunov M."/>
            <person name="Shtratnikova V."/>
            <person name="Makarenko M."/>
            <person name="Klepikova A."/>
            <person name="Omelchenko D."/>
            <person name="Novikova G."/>
            <person name="Obukhova E."/>
            <person name="Bogdanov V."/>
            <person name="Penin A."/>
            <person name="Logacheva M."/>
        </authorList>
    </citation>
    <scope>NUCLEOTIDE SEQUENCE</scope>
    <source>
        <strain evidence="9">Hsosn_3</strain>
        <tissue evidence="9">Leaf</tissue>
    </source>
</reference>
<reference evidence="9" key="2">
    <citation type="submission" date="2023-05" db="EMBL/GenBank/DDBJ databases">
        <authorList>
            <person name="Schelkunov M.I."/>
        </authorList>
    </citation>
    <scope>NUCLEOTIDE SEQUENCE</scope>
    <source>
        <strain evidence="9">Hsosn_3</strain>
        <tissue evidence="9">Leaf</tissue>
    </source>
</reference>
<dbReference type="PANTHER" id="PTHR32285:SF206">
    <property type="entry name" value="PROTEIN TRICHOME BIREFRINGENCE-LIKE 37"/>
    <property type="match status" value="1"/>
</dbReference>
<keyword evidence="6" id="KW-0472">Membrane</keyword>
<evidence type="ECO:0000313" key="9">
    <source>
        <dbReference type="EMBL" id="KAK1399196.1"/>
    </source>
</evidence>
<keyword evidence="3" id="KW-0812">Transmembrane</keyword>
<dbReference type="GO" id="GO:0016020">
    <property type="term" value="C:membrane"/>
    <property type="evidence" value="ECO:0007669"/>
    <property type="project" value="UniProtKB-SubCell"/>
</dbReference>
<feature type="domain" description="Trichome birefringence-like N-terminal" evidence="8">
    <location>
        <begin position="117"/>
        <end position="169"/>
    </location>
</feature>
<keyword evidence="4" id="KW-0735">Signal-anchor</keyword>
<evidence type="ECO:0000256" key="2">
    <source>
        <dbReference type="ARBA" id="ARBA00007727"/>
    </source>
</evidence>
<dbReference type="EMBL" id="JAUIZM010000002">
    <property type="protein sequence ID" value="KAK1399196.1"/>
    <property type="molecule type" value="Genomic_DNA"/>
</dbReference>
<evidence type="ECO:0000256" key="6">
    <source>
        <dbReference type="ARBA" id="ARBA00023136"/>
    </source>
</evidence>
<comment type="similarity">
    <text evidence="2">Belongs to the PC-esterase family. TBL subfamily.</text>
</comment>
<feature type="domain" description="Trichome birefringence-like C-terminal" evidence="7">
    <location>
        <begin position="170"/>
        <end position="434"/>
    </location>
</feature>
<dbReference type="PANTHER" id="PTHR32285">
    <property type="entry name" value="PROTEIN TRICHOME BIREFRINGENCE-LIKE 9-RELATED"/>
    <property type="match status" value="1"/>
</dbReference>
<gene>
    <name evidence="9" type="ORF">POM88_009059</name>
</gene>
<dbReference type="AlphaFoldDB" id="A0AAD8N7Z9"/>
<dbReference type="Pfam" id="PF14416">
    <property type="entry name" value="PMR5N"/>
    <property type="match status" value="1"/>
</dbReference>
<dbReference type="Pfam" id="PF13839">
    <property type="entry name" value="PC-Esterase"/>
    <property type="match status" value="2"/>
</dbReference>
<evidence type="ECO:0000256" key="5">
    <source>
        <dbReference type="ARBA" id="ARBA00022989"/>
    </source>
</evidence>
<dbReference type="GO" id="GO:0005794">
    <property type="term" value="C:Golgi apparatus"/>
    <property type="evidence" value="ECO:0007669"/>
    <property type="project" value="TreeGrafter"/>
</dbReference>
<dbReference type="InterPro" id="IPR025846">
    <property type="entry name" value="TBL_N"/>
</dbReference>
<dbReference type="InterPro" id="IPR029962">
    <property type="entry name" value="TBL"/>
</dbReference>
<evidence type="ECO:0000313" key="10">
    <source>
        <dbReference type="Proteomes" id="UP001237642"/>
    </source>
</evidence>
<dbReference type="Proteomes" id="UP001237642">
    <property type="component" value="Unassembled WGS sequence"/>
</dbReference>
<keyword evidence="10" id="KW-1185">Reference proteome</keyword>
<evidence type="ECO:0000256" key="4">
    <source>
        <dbReference type="ARBA" id="ARBA00022968"/>
    </source>
</evidence>
<accession>A0AAD8N7Z9</accession>
<comment type="caution">
    <text evidence="9">The sequence shown here is derived from an EMBL/GenBank/DDBJ whole genome shotgun (WGS) entry which is preliminary data.</text>
</comment>
<organism evidence="9 10">
    <name type="scientific">Heracleum sosnowskyi</name>
    <dbReference type="NCBI Taxonomy" id="360622"/>
    <lineage>
        <taxon>Eukaryota</taxon>
        <taxon>Viridiplantae</taxon>
        <taxon>Streptophyta</taxon>
        <taxon>Embryophyta</taxon>
        <taxon>Tracheophyta</taxon>
        <taxon>Spermatophyta</taxon>
        <taxon>Magnoliopsida</taxon>
        <taxon>eudicotyledons</taxon>
        <taxon>Gunneridae</taxon>
        <taxon>Pentapetalae</taxon>
        <taxon>asterids</taxon>
        <taxon>campanulids</taxon>
        <taxon>Apiales</taxon>
        <taxon>Apiaceae</taxon>
        <taxon>Apioideae</taxon>
        <taxon>apioid superclade</taxon>
        <taxon>Tordylieae</taxon>
        <taxon>Tordyliinae</taxon>
        <taxon>Heracleum</taxon>
    </lineage>
</organism>
<proteinExistence type="inferred from homology"/>
<protein>
    <submittedName>
        <fullName evidence="9">Protein trichome birefringence-like 41</fullName>
    </submittedName>
</protein>
<evidence type="ECO:0000259" key="7">
    <source>
        <dbReference type="Pfam" id="PF13839"/>
    </source>
</evidence>
<keyword evidence="5" id="KW-1133">Transmembrane helix</keyword>
<evidence type="ECO:0000256" key="1">
    <source>
        <dbReference type="ARBA" id="ARBA00004167"/>
    </source>
</evidence>
<name>A0AAD8N7Z9_9APIA</name>
<dbReference type="InterPro" id="IPR026057">
    <property type="entry name" value="TBL_C"/>
</dbReference>
<comment type="subcellular location">
    <subcellularLocation>
        <location evidence="1">Membrane</location>
        <topology evidence="1">Single-pass membrane protein</topology>
    </subcellularLocation>
</comment>
<evidence type="ECO:0000259" key="8">
    <source>
        <dbReference type="Pfam" id="PF14416"/>
    </source>
</evidence>
<sequence length="444" mass="50418">MCSGKEWNGSYSSNCKGETQPISGSIYPGKSEAGVAVVKQVLSKMSTTVGLLDVTTLSQLRKDGHPSVYGVDGFQGNDCSHWCVAGVPDTWNQILYATLVASPSQGFGRLQPHNLSSCNLFQGNWVFDYTYPLYNSAGCPFIQKQFNCQKNGRRDKLYLKYRWKPTACELPRFNGEEFLKKYRGKKILFVGDSISVNQWQSLTCMLHVAVPSSNFTLHKRGHRFTFTIPDYSISIILSRNNFLVDIVKDKKLGRILKLDWIKEGKTWKGFDVLIFNTWHWWLHTGRHQPWDYIQEGDKIYKDMDRLAAFRKALETWSNWVDYTVDPSITQVFFQGISPTHYHGKEWNEPNSTCKGQTRPLGGSVYPGGSMPAVEVVHEVLSNMMTTVSLLDVTTLSQLRPDGHPSHYGNKQKKNDCSHWCLAGTPDTWNQIMYAILVSGETLKL</sequence>